<evidence type="ECO:0000256" key="6">
    <source>
        <dbReference type="HAMAP-Rule" id="MF_00922"/>
    </source>
</evidence>
<evidence type="ECO:0000256" key="7">
    <source>
        <dbReference type="SAM" id="SignalP"/>
    </source>
</evidence>
<dbReference type="STRING" id="488538.SAR116_2326"/>
<comment type="similarity">
    <text evidence="6">Belongs to the BamD family.</text>
</comment>
<dbReference type="PANTHER" id="PTHR37423">
    <property type="entry name" value="SOLUBLE LYTIC MUREIN TRANSGLYCOSYLASE-RELATED"/>
    <property type="match status" value="1"/>
</dbReference>
<comment type="subunit">
    <text evidence="6">Part of the Bam complex.</text>
</comment>
<dbReference type="HAMAP" id="MF_00922">
    <property type="entry name" value="OM_assembly_BamD"/>
    <property type="match status" value="1"/>
</dbReference>
<dbReference type="PROSITE" id="PS51257">
    <property type="entry name" value="PROKAR_LIPOPROTEIN"/>
    <property type="match status" value="1"/>
</dbReference>
<evidence type="ECO:0000256" key="4">
    <source>
        <dbReference type="ARBA" id="ARBA00023237"/>
    </source>
</evidence>
<dbReference type="Proteomes" id="UP000007460">
    <property type="component" value="Chromosome"/>
</dbReference>
<keyword evidence="3 6" id="KW-0564">Palmitate</keyword>
<accession>D5BPR7</accession>
<dbReference type="KEGG" id="apb:SAR116_2326"/>
<dbReference type="InterPro" id="IPR011990">
    <property type="entry name" value="TPR-like_helical_dom_sf"/>
</dbReference>
<keyword evidence="2 6" id="KW-0472">Membrane</keyword>
<evidence type="ECO:0000313" key="9">
    <source>
        <dbReference type="EMBL" id="ADE40569.1"/>
    </source>
</evidence>
<dbReference type="AlphaFoldDB" id="D5BPR7"/>
<evidence type="ECO:0000313" key="10">
    <source>
        <dbReference type="Proteomes" id="UP000007460"/>
    </source>
</evidence>
<name>D5BPR7_PUNMI</name>
<keyword evidence="5 6" id="KW-0449">Lipoprotein</keyword>
<feature type="chain" id="PRO_5009009603" description="Outer membrane protein assembly factor BamD" evidence="7">
    <location>
        <begin position="19"/>
        <end position="270"/>
    </location>
</feature>
<dbReference type="eggNOG" id="COG4105">
    <property type="taxonomic scope" value="Bacteria"/>
</dbReference>
<dbReference type="HOGENOM" id="CLU_065982_1_1_5"/>
<keyword evidence="10" id="KW-1185">Reference proteome</keyword>
<evidence type="ECO:0000256" key="2">
    <source>
        <dbReference type="ARBA" id="ARBA00023136"/>
    </source>
</evidence>
<comment type="subcellular location">
    <subcellularLocation>
        <location evidence="6">Cell outer membrane</location>
        <topology evidence="6">Lipid-anchor</topology>
    </subcellularLocation>
</comment>
<dbReference type="InterPro" id="IPR017689">
    <property type="entry name" value="BamD"/>
</dbReference>
<evidence type="ECO:0000256" key="5">
    <source>
        <dbReference type="ARBA" id="ARBA00023288"/>
    </source>
</evidence>
<dbReference type="NCBIfam" id="TIGR03302">
    <property type="entry name" value="OM_YfiO"/>
    <property type="match status" value="1"/>
</dbReference>
<dbReference type="PANTHER" id="PTHR37423:SF1">
    <property type="entry name" value="OUTER MEMBRANE PROTEIN ASSEMBLY FACTOR BAMD"/>
    <property type="match status" value="1"/>
</dbReference>
<reference evidence="9 10" key="1">
    <citation type="journal article" date="2010" name="J. Bacteriol.">
        <title>Complete genome sequence of "Candidatus Puniceispirillum marinum" IMCC1322, a representative of the SAR116 clade in the Alphaproteobacteria.</title>
        <authorList>
            <person name="Oh H.M."/>
            <person name="Kwon K.K."/>
            <person name="Kang I."/>
            <person name="Kang S.G."/>
            <person name="Lee J.H."/>
            <person name="Kim S.J."/>
            <person name="Cho J.C."/>
        </authorList>
    </citation>
    <scope>NUCLEOTIDE SEQUENCE [LARGE SCALE GENOMIC DNA]</scope>
    <source>
        <strain evidence="9 10">IMCC1322</strain>
    </source>
</reference>
<evidence type="ECO:0000259" key="8">
    <source>
        <dbReference type="Pfam" id="PF13525"/>
    </source>
</evidence>
<sequence>MVKHIPLIVLASTALLVAGCSSTEVEEQVERPVEQLYNEALNTALAGNAKKAAPKFEEVERQHPYSSLAVRAQLMAAWAFYQDNNYPRAIAALDRFVELNPADERVEYAYYLKALCYYEQIVDVQRDAEMTKLAMQAFEELVRRFPDGDYFRDATLKIDLTRSHLAGKEMAVGRFYLSKQHYGAALRRFENVVTDYDTTNQVPEALYRMTEAYLSLGLASEANRVEEVAVYNYPKSIWTQRLLELRANPERELEAGWFERTAESVVNLFD</sequence>
<dbReference type="GO" id="GO:0051205">
    <property type="term" value="P:protein insertion into membrane"/>
    <property type="evidence" value="ECO:0007669"/>
    <property type="project" value="UniProtKB-UniRule"/>
</dbReference>
<keyword evidence="1 6" id="KW-0732">Signal</keyword>
<dbReference type="GO" id="GO:1990063">
    <property type="term" value="C:Bam protein complex"/>
    <property type="evidence" value="ECO:0007669"/>
    <property type="project" value="TreeGrafter"/>
</dbReference>
<dbReference type="SUPFAM" id="SSF48452">
    <property type="entry name" value="TPR-like"/>
    <property type="match status" value="1"/>
</dbReference>
<dbReference type="Gene3D" id="1.25.40.10">
    <property type="entry name" value="Tetratricopeptide repeat domain"/>
    <property type="match status" value="1"/>
</dbReference>
<dbReference type="Pfam" id="PF13525">
    <property type="entry name" value="YfiO"/>
    <property type="match status" value="1"/>
</dbReference>
<dbReference type="EMBL" id="CP001751">
    <property type="protein sequence ID" value="ADE40569.1"/>
    <property type="molecule type" value="Genomic_DNA"/>
</dbReference>
<feature type="domain" description="Outer membrane lipoprotein BamD-like" evidence="8">
    <location>
        <begin position="31"/>
        <end position="225"/>
    </location>
</feature>
<dbReference type="InterPro" id="IPR039565">
    <property type="entry name" value="BamD-like"/>
</dbReference>
<dbReference type="GO" id="GO:0043165">
    <property type="term" value="P:Gram-negative-bacterium-type cell outer membrane assembly"/>
    <property type="evidence" value="ECO:0007669"/>
    <property type="project" value="UniProtKB-UniRule"/>
</dbReference>
<comment type="function">
    <text evidence="6">Part of the outer membrane protein assembly complex, which is involved in assembly and insertion of beta-barrel proteins into the outer membrane.</text>
</comment>
<protein>
    <recommendedName>
        <fullName evidence="6">Outer membrane protein assembly factor BamD</fullName>
    </recommendedName>
</protein>
<evidence type="ECO:0000256" key="3">
    <source>
        <dbReference type="ARBA" id="ARBA00023139"/>
    </source>
</evidence>
<keyword evidence="4 6" id="KW-0998">Cell outer membrane</keyword>
<organism evidence="9 10">
    <name type="scientific">Puniceispirillum marinum (strain IMCC1322)</name>
    <dbReference type="NCBI Taxonomy" id="488538"/>
    <lineage>
        <taxon>Bacteria</taxon>
        <taxon>Pseudomonadati</taxon>
        <taxon>Pseudomonadota</taxon>
        <taxon>Alphaproteobacteria</taxon>
        <taxon>Candidatus Puniceispirillales</taxon>
        <taxon>Candidatus Puniceispirillaceae</taxon>
        <taxon>Candidatus Puniceispirillum</taxon>
    </lineage>
</organism>
<feature type="signal peptide" evidence="7">
    <location>
        <begin position="1"/>
        <end position="18"/>
    </location>
</feature>
<dbReference type="CDD" id="cd15830">
    <property type="entry name" value="BamD"/>
    <property type="match status" value="1"/>
</dbReference>
<gene>
    <name evidence="6" type="primary">bamD</name>
    <name evidence="9" type="ordered locus">SAR116_2326</name>
</gene>
<evidence type="ECO:0000256" key="1">
    <source>
        <dbReference type="ARBA" id="ARBA00022729"/>
    </source>
</evidence>
<proteinExistence type="inferred from homology"/>